<evidence type="ECO:0000313" key="1">
    <source>
        <dbReference type="EMBL" id="QDT12809.1"/>
    </source>
</evidence>
<dbReference type="OrthoDB" id="288497at2"/>
<dbReference type="AlphaFoldDB" id="A0A517P0C0"/>
<dbReference type="InterPro" id="IPR004401">
    <property type="entry name" value="YbaB/EbfC"/>
</dbReference>
<gene>
    <name evidence="1" type="ORF">K239x_48210</name>
</gene>
<reference evidence="1 2" key="1">
    <citation type="submission" date="2019-02" db="EMBL/GenBank/DDBJ databases">
        <title>Deep-cultivation of Planctomycetes and their phenomic and genomic characterization uncovers novel biology.</title>
        <authorList>
            <person name="Wiegand S."/>
            <person name="Jogler M."/>
            <person name="Boedeker C."/>
            <person name="Pinto D."/>
            <person name="Vollmers J."/>
            <person name="Rivas-Marin E."/>
            <person name="Kohn T."/>
            <person name="Peeters S.H."/>
            <person name="Heuer A."/>
            <person name="Rast P."/>
            <person name="Oberbeckmann S."/>
            <person name="Bunk B."/>
            <person name="Jeske O."/>
            <person name="Meyerdierks A."/>
            <person name="Storesund J.E."/>
            <person name="Kallscheuer N."/>
            <person name="Luecker S."/>
            <person name="Lage O.M."/>
            <person name="Pohl T."/>
            <person name="Merkel B.J."/>
            <person name="Hornburger P."/>
            <person name="Mueller R.-W."/>
            <person name="Bruemmer F."/>
            <person name="Labrenz M."/>
            <person name="Spormann A.M."/>
            <person name="Op den Camp H."/>
            <person name="Overmann J."/>
            <person name="Amann R."/>
            <person name="Jetten M.S.M."/>
            <person name="Mascher T."/>
            <person name="Medema M.H."/>
            <person name="Devos D.P."/>
            <person name="Kaster A.-K."/>
            <person name="Ovreas L."/>
            <person name="Rohde M."/>
            <person name="Galperin M.Y."/>
            <person name="Jogler C."/>
        </authorList>
    </citation>
    <scope>NUCLEOTIDE SEQUENCE [LARGE SCALE GENOMIC DNA]</scope>
    <source>
        <strain evidence="1 2">K23_9</strain>
    </source>
</reference>
<protein>
    <recommendedName>
        <fullName evidence="3">Nucleoid-associated protein</fullName>
    </recommendedName>
</protein>
<accession>A0A517P0C0</accession>
<keyword evidence="2" id="KW-1185">Reference proteome</keyword>
<dbReference type="SUPFAM" id="SSF82607">
    <property type="entry name" value="YbaB-like"/>
    <property type="match status" value="1"/>
</dbReference>
<dbReference type="Gene3D" id="3.30.1310.10">
    <property type="entry name" value="Nucleoid-associated protein YbaB-like domain"/>
    <property type="match status" value="1"/>
</dbReference>
<dbReference type="GO" id="GO:0003677">
    <property type="term" value="F:DNA binding"/>
    <property type="evidence" value="ECO:0007669"/>
    <property type="project" value="InterPro"/>
</dbReference>
<dbReference type="Pfam" id="PF02575">
    <property type="entry name" value="YbaB_DNA_bd"/>
    <property type="match status" value="1"/>
</dbReference>
<name>A0A517P0C0_9BACT</name>
<proteinExistence type="predicted"/>
<dbReference type="EMBL" id="CP036526">
    <property type="protein sequence ID" value="QDT12809.1"/>
    <property type="molecule type" value="Genomic_DNA"/>
</dbReference>
<evidence type="ECO:0008006" key="3">
    <source>
        <dbReference type="Google" id="ProtNLM"/>
    </source>
</evidence>
<sequence length="119" mass="12275">MFKGLGNLGNIASMMGSLQSLPEKMKELNARMENEYVTANSPCGGVIVIMSCTGKVQSTTIEAVELQGAVLEQAITEACNAAGALAKQTYASSISEMAGEMDINLPGMDGLINSLAGNG</sequence>
<dbReference type="InterPro" id="IPR036894">
    <property type="entry name" value="YbaB-like_sf"/>
</dbReference>
<organism evidence="1 2">
    <name type="scientific">Stieleria marina</name>
    <dbReference type="NCBI Taxonomy" id="1930275"/>
    <lineage>
        <taxon>Bacteria</taxon>
        <taxon>Pseudomonadati</taxon>
        <taxon>Planctomycetota</taxon>
        <taxon>Planctomycetia</taxon>
        <taxon>Pirellulales</taxon>
        <taxon>Pirellulaceae</taxon>
        <taxon>Stieleria</taxon>
    </lineage>
</organism>
<dbReference type="Proteomes" id="UP000319817">
    <property type="component" value="Chromosome"/>
</dbReference>
<evidence type="ECO:0000313" key="2">
    <source>
        <dbReference type="Proteomes" id="UP000319817"/>
    </source>
</evidence>